<name>A0ABW0NBM6_9BURK</name>
<reference evidence="3" key="1">
    <citation type="journal article" date="2019" name="Int. J. Syst. Evol. Microbiol.">
        <title>The Global Catalogue of Microorganisms (GCM) 10K type strain sequencing project: providing services to taxonomists for standard genome sequencing and annotation.</title>
        <authorList>
            <consortium name="The Broad Institute Genomics Platform"/>
            <consortium name="The Broad Institute Genome Sequencing Center for Infectious Disease"/>
            <person name="Wu L."/>
            <person name="Ma J."/>
        </authorList>
    </citation>
    <scope>NUCLEOTIDE SEQUENCE [LARGE SCALE GENOMIC DNA]</scope>
    <source>
        <strain evidence="3">CCUG 57401</strain>
    </source>
</reference>
<sequence length="425" mass="43445">MSRWIRIVSLLFGLAVLLLLAVVLSLQYWVGTGDFRGRIEREASLALGLPVRLRAVAVDIFPLPSVALDGLSIGSQPPVTLERIEARPVWAALLRGRLQVATLVVRDAVIPGRGVAAVAAAMMKRAPGAAAPGPAASAPGQPWWPRRARFDRLSWTDARGSTTTVDAQLSMDEDGLPSTASVKVLRGRVAGATADLTRKGTAWLLKAGVGGGTVDGTLALQAAGGRPAGTLQGNFRIANVELAALTAPSRTLAGRLDGSTTLRAPLQDLGRLGETLQTQSQFTVRNAVVHGIDLRQAVRTVGLNRGGDTPLDMLAGRLATQGGAMQLTELVASAGNLSATGQVAMATDKSLSGTVDVSLAGAAAGNALSVPLQVGGTLDNPSVTLSRGALIGAAIGTAVMPGVGTGAGAKLGDRLGRSLRGLFGK</sequence>
<organism evidence="2 3">
    <name type="scientific">Caenimonas terrae</name>
    <dbReference type="NCBI Taxonomy" id="696074"/>
    <lineage>
        <taxon>Bacteria</taxon>
        <taxon>Pseudomonadati</taxon>
        <taxon>Pseudomonadota</taxon>
        <taxon>Betaproteobacteria</taxon>
        <taxon>Burkholderiales</taxon>
        <taxon>Comamonadaceae</taxon>
        <taxon>Caenimonas</taxon>
    </lineage>
</organism>
<accession>A0ABW0NBM6</accession>
<protein>
    <submittedName>
        <fullName evidence="2">AsmA family protein</fullName>
    </submittedName>
</protein>
<dbReference type="PANTHER" id="PTHR30441:SF4">
    <property type="entry name" value="PROTEIN ASMA"/>
    <property type="match status" value="1"/>
</dbReference>
<dbReference type="EMBL" id="JBHSMF010000002">
    <property type="protein sequence ID" value="MFC5496568.1"/>
    <property type="molecule type" value="Genomic_DNA"/>
</dbReference>
<comment type="caution">
    <text evidence="2">The sequence shown here is derived from an EMBL/GenBank/DDBJ whole genome shotgun (WGS) entry which is preliminary data.</text>
</comment>
<gene>
    <name evidence="2" type="ORF">ACFPOE_03400</name>
</gene>
<evidence type="ECO:0000313" key="3">
    <source>
        <dbReference type="Proteomes" id="UP001596037"/>
    </source>
</evidence>
<evidence type="ECO:0000259" key="1">
    <source>
        <dbReference type="Pfam" id="PF05170"/>
    </source>
</evidence>
<dbReference type="RefSeq" id="WP_376848584.1">
    <property type="nucleotide sequence ID" value="NZ_JBHSMF010000002.1"/>
</dbReference>
<dbReference type="Proteomes" id="UP001596037">
    <property type="component" value="Unassembled WGS sequence"/>
</dbReference>
<dbReference type="PANTHER" id="PTHR30441">
    <property type="entry name" value="DUF748 DOMAIN-CONTAINING PROTEIN"/>
    <property type="match status" value="1"/>
</dbReference>
<keyword evidence="3" id="KW-1185">Reference proteome</keyword>
<dbReference type="Pfam" id="PF05170">
    <property type="entry name" value="AsmA"/>
    <property type="match status" value="1"/>
</dbReference>
<dbReference type="InterPro" id="IPR052894">
    <property type="entry name" value="AsmA-related"/>
</dbReference>
<evidence type="ECO:0000313" key="2">
    <source>
        <dbReference type="EMBL" id="MFC5496568.1"/>
    </source>
</evidence>
<dbReference type="InterPro" id="IPR007844">
    <property type="entry name" value="AsmA"/>
</dbReference>
<proteinExistence type="predicted"/>
<feature type="domain" description="AsmA" evidence="1">
    <location>
        <begin position="11"/>
        <end position="108"/>
    </location>
</feature>